<evidence type="ECO:0000256" key="1">
    <source>
        <dbReference type="SAM" id="Phobius"/>
    </source>
</evidence>
<organism evidence="2 3">
    <name type="scientific">Glaciecola nitratireducens (strain JCM 12485 / KCTC 12276 / FR1064)</name>
    <dbReference type="NCBI Taxonomy" id="1085623"/>
    <lineage>
        <taxon>Bacteria</taxon>
        <taxon>Pseudomonadati</taxon>
        <taxon>Pseudomonadota</taxon>
        <taxon>Gammaproteobacteria</taxon>
        <taxon>Alteromonadales</taxon>
        <taxon>Alteromonadaceae</taxon>
        <taxon>Brumicola</taxon>
    </lineage>
</organism>
<keyword evidence="3" id="KW-1185">Reference proteome</keyword>
<dbReference type="OrthoDB" id="9795854at2"/>
<dbReference type="RefSeq" id="WP_014108090.1">
    <property type="nucleotide sequence ID" value="NC_016041.1"/>
</dbReference>
<protein>
    <submittedName>
        <fullName evidence="2">Positive regulator of sigma E, RseC/MucC</fullName>
    </submittedName>
</protein>
<dbReference type="AlphaFoldDB" id="G4QG49"/>
<keyword evidence="1" id="KW-0812">Transmembrane</keyword>
<reference evidence="2 3" key="1">
    <citation type="journal article" date="2011" name="J. Bacteriol.">
        <title>Complete genome sequence of seawater bacterium Glaciecola nitratireducens FR1064T.</title>
        <authorList>
            <person name="Bian F."/>
            <person name="Qin Q.L."/>
            <person name="Xie B.B."/>
            <person name="Shu Y.L."/>
            <person name="Zhang X.Y."/>
            <person name="Yu Y."/>
            <person name="Chen B."/>
            <person name="Chen X.L."/>
            <person name="Zhou B.C."/>
            <person name="Zhang Y.Z."/>
        </authorList>
    </citation>
    <scope>NUCLEOTIDE SEQUENCE [LARGE SCALE GENOMIC DNA]</scope>
    <source>
        <strain evidence="3">JCM 12485 / KCTC 12276 / FR1064</strain>
    </source>
</reference>
<keyword evidence="1" id="KW-0472">Membrane</keyword>
<feature type="transmembrane region" description="Helical" evidence="1">
    <location>
        <begin position="80"/>
        <end position="100"/>
    </location>
</feature>
<dbReference type="PANTHER" id="PTHR35867">
    <property type="entry name" value="PROTEIN RSEC"/>
    <property type="match status" value="1"/>
</dbReference>
<dbReference type="EMBL" id="CP003060">
    <property type="protein sequence ID" value="AEP29216.1"/>
    <property type="molecule type" value="Genomic_DNA"/>
</dbReference>
<feature type="transmembrane region" description="Helical" evidence="1">
    <location>
        <begin position="106"/>
        <end position="123"/>
    </location>
</feature>
<dbReference type="HOGENOM" id="CLU_124911_0_0_6"/>
<dbReference type="STRING" id="1085623.GNIT_1084"/>
<evidence type="ECO:0000313" key="2">
    <source>
        <dbReference type="EMBL" id="AEP29216.1"/>
    </source>
</evidence>
<evidence type="ECO:0000313" key="3">
    <source>
        <dbReference type="Proteomes" id="UP000009282"/>
    </source>
</evidence>
<dbReference type="Pfam" id="PF04246">
    <property type="entry name" value="RseC_MucC"/>
    <property type="match status" value="1"/>
</dbReference>
<dbReference type="PIRSF" id="PIRSF004923">
    <property type="entry name" value="RseC"/>
    <property type="match status" value="1"/>
</dbReference>
<dbReference type="eggNOG" id="COG3086">
    <property type="taxonomic scope" value="Bacteria"/>
</dbReference>
<accession>G4QG49</accession>
<dbReference type="InterPro" id="IPR026268">
    <property type="entry name" value="RseC"/>
</dbReference>
<keyword evidence="1" id="KW-1133">Transmembrane helix</keyword>
<dbReference type="InterPro" id="IPR007359">
    <property type="entry name" value="SigmaE_reg_RseC_MucC"/>
</dbReference>
<dbReference type="PANTHER" id="PTHR35867:SF1">
    <property type="entry name" value="PROTEIN RSEC"/>
    <property type="match status" value="1"/>
</dbReference>
<proteinExistence type="predicted"/>
<dbReference type="KEGG" id="gni:GNIT_1084"/>
<dbReference type="Proteomes" id="UP000009282">
    <property type="component" value="Chromosome"/>
</dbReference>
<name>G4QG49_GLANF</name>
<sequence length="160" mass="17666">MIEETGIVRKVQGKQVWIETQIKTTCGTCHVNKNCGTSVVAKAFTAKPELLQLNSPHELIEGQTVKLGIPEEQLMGASMLVYLLPIIVLIVSTSSMQIMLPSLHEGWQILFGFIATAISFWQISKFTKKHDKGQFSPVILGAVNDATTTMKNEIPLKKIT</sequence>
<gene>
    <name evidence="2" type="primary">rseC</name>
    <name evidence="2" type="ordered locus">GNIT_1084</name>
</gene>